<evidence type="ECO:0000256" key="1">
    <source>
        <dbReference type="SAM" id="Phobius"/>
    </source>
</evidence>
<proteinExistence type="predicted"/>
<dbReference type="EMBL" id="LN649230">
    <property type="protein sequence ID" value="CEI61716.1"/>
    <property type="molecule type" value="Genomic_DNA"/>
</dbReference>
<dbReference type="AlphaFoldDB" id="A0A2L2TFC3"/>
<organism evidence="2 3">
    <name type="scientific">Fusarium venenatum</name>
    <dbReference type="NCBI Taxonomy" id="56646"/>
    <lineage>
        <taxon>Eukaryota</taxon>
        <taxon>Fungi</taxon>
        <taxon>Dikarya</taxon>
        <taxon>Ascomycota</taxon>
        <taxon>Pezizomycotina</taxon>
        <taxon>Sordariomycetes</taxon>
        <taxon>Hypocreomycetidae</taxon>
        <taxon>Hypocreales</taxon>
        <taxon>Nectriaceae</taxon>
        <taxon>Fusarium</taxon>
    </lineage>
</organism>
<reference evidence="3" key="1">
    <citation type="submission" date="2014-10" db="EMBL/GenBank/DDBJ databases">
        <authorList>
            <person name="King R."/>
        </authorList>
    </citation>
    <scope>NUCLEOTIDE SEQUENCE [LARGE SCALE GENOMIC DNA]</scope>
    <source>
        <strain evidence="3">A3/5</strain>
    </source>
</reference>
<name>A0A2L2TFC3_9HYPO</name>
<keyword evidence="1" id="KW-0812">Transmembrane</keyword>
<feature type="transmembrane region" description="Helical" evidence="1">
    <location>
        <begin position="7"/>
        <end position="26"/>
    </location>
</feature>
<keyword evidence="1" id="KW-0472">Membrane</keyword>
<keyword evidence="1" id="KW-1133">Transmembrane helix</keyword>
<feature type="transmembrane region" description="Helical" evidence="1">
    <location>
        <begin position="90"/>
        <end position="112"/>
    </location>
</feature>
<sequence length="292" mass="32294">MAMLHQFLGYLLEPLLFIAPYPYIAFYPKFTASRHVRSVNFPASDVQTSGIMGQQTNNSLLGVIYPTKGIVLWFIWSFSRKLALPFLAKYLPVCLSKCVLMMVSAPVQLLWLHAILSDTPLSLGASTRYLRSITAMQWLQFVINVLSFCLVEETIEVAIDESLQLSIGNHNFSGDLETNEARLVSRIIMIHYAVSKAAKLLLWVPATVAAVQAAPVIHRGEHDQITHGFCASMVECMKSIPLSLWYRCGIYYCVAAAIGVLSKVVDAIFVVNVTLAKSGEKSAHLGDPTLLT</sequence>
<evidence type="ECO:0000313" key="2">
    <source>
        <dbReference type="EMBL" id="CEI61716.1"/>
    </source>
</evidence>
<evidence type="ECO:0000313" key="3">
    <source>
        <dbReference type="Proteomes" id="UP000245910"/>
    </source>
</evidence>
<feature type="transmembrane region" description="Helical" evidence="1">
    <location>
        <begin position="59"/>
        <end position="78"/>
    </location>
</feature>
<accession>A0A2L2TFC3</accession>
<dbReference type="RefSeq" id="XP_025585436.1">
    <property type="nucleotide sequence ID" value="XM_025734651.2"/>
</dbReference>
<keyword evidence="3" id="KW-1185">Reference proteome</keyword>
<dbReference type="KEGG" id="fvn:FVRRES_06152"/>
<dbReference type="GeneID" id="37257791"/>
<protein>
    <submittedName>
        <fullName evidence="2">Uncharacterized protein</fullName>
    </submittedName>
</protein>
<dbReference type="Proteomes" id="UP000245910">
    <property type="component" value="Chromosome II"/>
</dbReference>
<dbReference type="OrthoDB" id="5036790at2759"/>